<protein>
    <submittedName>
        <fullName evidence="1">Uncharacterized protein</fullName>
    </submittedName>
</protein>
<name>A0A4Y2I2P4_ARAVE</name>
<reference evidence="1 2" key="1">
    <citation type="journal article" date="2019" name="Sci. Rep.">
        <title>Orb-weaving spider Araneus ventricosus genome elucidates the spidroin gene catalogue.</title>
        <authorList>
            <person name="Kono N."/>
            <person name="Nakamura H."/>
            <person name="Ohtoshi R."/>
            <person name="Moran D.A.P."/>
            <person name="Shinohara A."/>
            <person name="Yoshida Y."/>
            <person name="Fujiwara M."/>
            <person name="Mori M."/>
            <person name="Tomita M."/>
            <person name="Arakawa K."/>
        </authorList>
    </citation>
    <scope>NUCLEOTIDE SEQUENCE [LARGE SCALE GENOMIC DNA]</scope>
</reference>
<dbReference type="AlphaFoldDB" id="A0A4Y2I2P4"/>
<sequence length="110" mass="12391">MVLEFLLLCILKRNNDIFNPTTFYFHNFSFLLIGQEASSPHWYILVTAPSFCGKSTNSYVYAFSARVNGKVMKLFAGEKDFKGSSSFPVFCLFGGLEGPTPKLKFLLEKA</sequence>
<comment type="caution">
    <text evidence="1">The sequence shown here is derived from an EMBL/GenBank/DDBJ whole genome shotgun (WGS) entry which is preliminary data.</text>
</comment>
<keyword evidence="2" id="KW-1185">Reference proteome</keyword>
<gene>
    <name evidence="1" type="ORF">AVEN_269306_1</name>
</gene>
<evidence type="ECO:0000313" key="1">
    <source>
        <dbReference type="EMBL" id="GBM71973.1"/>
    </source>
</evidence>
<evidence type="ECO:0000313" key="2">
    <source>
        <dbReference type="Proteomes" id="UP000499080"/>
    </source>
</evidence>
<proteinExistence type="predicted"/>
<dbReference type="EMBL" id="BGPR01002348">
    <property type="protein sequence ID" value="GBM71973.1"/>
    <property type="molecule type" value="Genomic_DNA"/>
</dbReference>
<organism evidence="1 2">
    <name type="scientific">Araneus ventricosus</name>
    <name type="common">Orbweaver spider</name>
    <name type="synonym">Epeira ventricosa</name>
    <dbReference type="NCBI Taxonomy" id="182803"/>
    <lineage>
        <taxon>Eukaryota</taxon>
        <taxon>Metazoa</taxon>
        <taxon>Ecdysozoa</taxon>
        <taxon>Arthropoda</taxon>
        <taxon>Chelicerata</taxon>
        <taxon>Arachnida</taxon>
        <taxon>Araneae</taxon>
        <taxon>Araneomorphae</taxon>
        <taxon>Entelegynae</taxon>
        <taxon>Araneoidea</taxon>
        <taxon>Araneidae</taxon>
        <taxon>Araneus</taxon>
    </lineage>
</organism>
<accession>A0A4Y2I2P4</accession>
<dbReference type="Proteomes" id="UP000499080">
    <property type="component" value="Unassembled WGS sequence"/>
</dbReference>